<protein>
    <recommendedName>
        <fullName evidence="3">Restriction endonuclease</fullName>
    </recommendedName>
</protein>
<proteinExistence type="predicted"/>
<evidence type="ECO:0000313" key="1">
    <source>
        <dbReference type="EMBL" id="QOT76562.1"/>
    </source>
</evidence>
<dbReference type="EMBL" id="CP062803">
    <property type="protein sequence ID" value="QOT76562.1"/>
    <property type="molecule type" value="Genomic_DNA"/>
</dbReference>
<dbReference type="RefSeq" id="WP_150985349.1">
    <property type="nucleotide sequence ID" value="NZ_CP062803.1"/>
</dbReference>
<organism evidence="1 2">
    <name type="scientific">Cupriavidus basilensis</name>
    <dbReference type="NCBI Taxonomy" id="68895"/>
    <lineage>
        <taxon>Bacteria</taxon>
        <taxon>Pseudomonadati</taxon>
        <taxon>Pseudomonadota</taxon>
        <taxon>Betaproteobacteria</taxon>
        <taxon>Burkholderiales</taxon>
        <taxon>Burkholderiaceae</taxon>
        <taxon>Cupriavidus</taxon>
    </lineage>
</organism>
<reference evidence="1 2" key="1">
    <citation type="submission" date="2020-10" db="EMBL/GenBank/DDBJ databases">
        <title>Complete genome sequence of Cupriavidus basilensis CCUG 49340T.</title>
        <authorList>
            <person name="Salva-Serra F."/>
            <person name="Donoso R.A."/>
            <person name="Cho K.H."/>
            <person name="Yoo J.A."/>
            <person name="Lee K."/>
            <person name="Yoon S.-H."/>
            <person name="Perez-Pantoja D."/>
            <person name="Moore E.R.B."/>
        </authorList>
    </citation>
    <scope>NUCLEOTIDE SEQUENCE [LARGE SCALE GENOMIC DNA]</scope>
    <source>
        <strain evidence="2">CCUG 49340</strain>
    </source>
</reference>
<gene>
    <name evidence="1" type="ORF">F7R26_000120</name>
</gene>
<evidence type="ECO:0008006" key="3">
    <source>
        <dbReference type="Google" id="ProtNLM"/>
    </source>
</evidence>
<dbReference type="GeneID" id="98399280"/>
<name>A0A643FXA7_9BURK</name>
<accession>A0A643FXA7</accession>
<sequence>MARLNFLEIEPAKGKSKDLDQFEKFTKIFLESVIGGRITKGPTRGADGGIDLRLEVQEVGETVRKLISCKHFAHSKESVGIGDELDILDRLASFGCTVFVGFYSTIASAGLEQKLERLRTEKGIKFEFFNNEDIESLLLGSLPGFRVAKRFFPASIQNVWPQIISLETKYTAVDAVSSDDEKWFVPDAFESAGLVAYANTPELAALLANERAMREIHAPMFLGAWKDAVRYFPSYFVIPADGIDSATSVIELPPNWDAASQLDKLRPNPRWSLLAIWSLIDPDRVRLILKELGRDASQRRLDLMSFQWLALSTGTERRDILTRLFAYHSI</sequence>
<evidence type="ECO:0000313" key="2">
    <source>
        <dbReference type="Proteomes" id="UP000397656"/>
    </source>
</evidence>
<dbReference type="Proteomes" id="UP000397656">
    <property type="component" value="Chromosome 1"/>
</dbReference>
<dbReference type="AlphaFoldDB" id="A0A643FXA7"/>